<feature type="chain" id="PRO_5016810521" description="PknH-like protein" evidence="2">
    <location>
        <begin position="26"/>
        <end position="244"/>
    </location>
</feature>
<evidence type="ECO:0008006" key="5">
    <source>
        <dbReference type="Google" id="ProtNLM"/>
    </source>
</evidence>
<organism evidence="3 4">
    <name type="scientific">Brevibacterium celere</name>
    <dbReference type="NCBI Taxonomy" id="225845"/>
    <lineage>
        <taxon>Bacteria</taxon>
        <taxon>Bacillati</taxon>
        <taxon>Actinomycetota</taxon>
        <taxon>Actinomycetes</taxon>
        <taxon>Micrococcales</taxon>
        <taxon>Brevibacteriaceae</taxon>
        <taxon>Brevibacterium</taxon>
    </lineage>
</organism>
<keyword evidence="2" id="KW-0732">Signal</keyword>
<feature type="region of interest" description="Disordered" evidence="1">
    <location>
        <begin position="21"/>
        <end position="51"/>
    </location>
</feature>
<evidence type="ECO:0000256" key="2">
    <source>
        <dbReference type="SAM" id="SignalP"/>
    </source>
</evidence>
<dbReference type="RefSeq" id="WP_113905057.1">
    <property type="nucleotide sequence ID" value="NZ_QNSB01000011.1"/>
</dbReference>
<accession>A0A366IEF5</accession>
<dbReference type="AlphaFoldDB" id="A0A366IEF5"/>
<evidence type="ECO:0000313" key="3">
    <source>
        <dbReference type="EMBL" id="RBP69650.1"/>
    </source>
</evidence>
<dbReference type="Proteomes" id="UP000253509">
    <property type="component" value="Unassembled WGS sequence"/>
</dbReference>
<reference evidence="3 4" key="1">
    <citation type="submission" date="2018-06" db="EMBL/GenBank/DDBJ databases">
        <title>Freshwater and sediment microbial communities from various areas in North America, analyzing microbe dynamics in response to fracking.</title>
        <authorList>
            <person name="Lamendella R."/>
        </authorList>
    </citation>
    <scope>NUCLEOTIDE SEQUENCE [LARGE SCALE GENOMIC DNA]</scope>
    <source>
        <strain evidence="3 4">3b_TX</strain>
    </source>
</reference>
<feature type="signal peptide" evidence="2">
    <location>
        <begin position="1"/>
        <end position="25"/>
    </location>
</feature>
<evidence type="ECO:0000313" key="4">
    <source>
        <dbReference type="Proteomes" id="UP000253509"/>
    </source>
</evidence>
<name>A0A366IEF5_9MICO</name>
<dbReference type="PROSITE" id="PS51257">
    <property type="entry name" value="PROKAR_LIPOPROTEIN"/>
    <property type="match status" value="1"/>
</dbReference>
<feature type="compositionally biased region" description="Low complexity" evidence="1">
    <location>
        <begin position="21"/>
        <end position="49"/>
    </location>
</feature>
<evidence type="ECO:0000256" key="1">
    <source>
        <dbReference type="SAM" id="MobiDB-lite"/>
    </source>
</evidence>
<gene>
    <name evidence="3" type="ORF">DFO65_11110</name>
</gene>
<comment type="caution">
    <text evidence="3">The sequence shown here is derived from an EMBL/GenBank/DDBJ whole genome shotgun (WGS) entry which is preliminary data.</text>
</comment>
<protein>
    <recommendedName>
        <fullName evidence="5">PknH-like protein</fullName>
    </recommendedName>
</protein>
<keyword evidence="4" id="KW-1185">Reference proteome</keyword>
<dbReference type="EMBL" id="QNSB01000011">
    <property type="protein sequence ID" value="RBP69650.1"/>
    <property type="molecule type" value="Genomic_DNA"/>
</dbReference>
<sequence>MKRTLPVLALVVGLSLAGCSGTDSAETGGGAATESASGGTSESGTAAEAPAATQLDKDQLTTILESTEVDGKKFSSVDVGAGGGANAAVKTLEDAEFSPAECKDLSLAALNISQQANGTTVAGISNDNTLSVGLVSLADVDAATKQLSTSSTITDKCGEVTVKASGMEMTMKSETFEATVEGADEAVGVRASMEAGGAPSFTTETVTSRTGNNLVSAVNMAPDGDEKAAVTAAQAFVEAIKSAG</sequence>
<proteinExistence type="predicted"/>